<dbReference type="Proteomes" id="UP000827872">
    <property type="component" value="Linkage Group LG03"/>
</dbReference>
<organism evidence="1 2">
    <name type="scientific">Sphaerodactylus townsendi</name>
    <dbReference type="NCBI Taxonomy" id="933632"/>
    <lineage>
        <taxon>Eukaryota</taxon>
        <taxon>Metazoa</taxon>
        <taxon>Chordata</taxon>
        <taxon>Craniata</taxon>
        <taxon>Vertebrata</taxon>
        <taxon>Euteleostomi</taxon>
        <taxon>Lepidosauria</taxon>
        <taxon>Squamata</taxon>
        <taxon>Bifurcata</taxon>
        <taxon>Gekkota</taxon>
        <taxon>Sphaerodactylidae</taxon>
        <taxon>Sphaerodactylus</taxon>
    </lineage>
</organism>
<accession>A0ACB8EMW7</accession>
<evidence type="ECO:0000313" key="2">
    <source>
        <dbReference type="Proteomes" id="UP000827872"/>
    </source>
</evidence>
<protein>
    <submittedName>
        <fullName evidence="1">Transcription activator BRG1</fullName>
    </submittedName>
</protein>
<gene>
    <name evidence="1" type="primary">SMARCA4_1</name>
    <name evidence="1" type="ORF">K3G42_032219</name>
</gene>
<evidence type="ECO:0000313" key="1">
    <source>
        <dbReference type="EMBL" id="KAH7993758.1"/>
    </source>
</evidence>
<sequence>MHKPMESMHEKGLSDDPRYSQMKSMGMRSGGHTGMGPPPSPMDQHSQGYPSPLGGSEHASSPVPANGPSSGPQMPSGPGGVPLDGSDPQALGQQNRGPTPFNQNQLHQLRAQIMAYKMLARGQPLPDHLQMAVQGKRPMPGMQQQMPTLPPPSVSGTGPVQGAGPAPGPTPPNYNRPHGMGGPNMPPPGPSGVPPGMPGQPPGGPPKPWPEGPMANAAAPTSTPQKLIPPQPTGRPSPAPPAVPPAASPVMPPQTQSPGQPAQPAPMVQLHQKQNRITPIQKPRGLDPVEILQEREYRLQARIAHRIQELENLPGSLAGDLRTKATIELKALRLLNFQRQCKLVGDSYCRGPSPALLFLFQAKTLEPPSSSCPSLEKGFGSVLKENLRLVVALQIPVWSVADGSFHSFSAQKLRQEVVVCMRRDTALETALNAKAYKRSKRQSLREARITEKLEKQQKIEQERKRRQKHQEYLNSILQHAKDFKEYHRSVTGKIQKLTKAVATYHANTEREQKKENERIEKERMRRLMAEDEEGYRKLIDQKKDKRLAYLLQQTDEYVANLTELVRQHKAAQVAKEKKKKKKKKKAEAAEGQTPVMGPDGEPLDETSQMSDLGEGDPRRSGNILTGTGSQRQGNWTSLVRDESDMK</sequence>
<proteinExistence type="predicted"/>
<reference evidence="1" key="1">
    <citation type="submission" date="2021-08" db="EMBL/GenBank/DDBJ databases">
        <title>The first chromosome-level gecko genome reveals the dynamic sex chromosomes of Neotropical dwarf geckos (Sphaerodactylidae: Sphaerodactylus).</title>
        <authorList>
            <person name="Pinto B.J."/>
            <person name="Keating S.E."/>
            <person name="Gamble T."/>
        </authorList>
    </citation>
    <scope>NUCLEOTIDE SEQUENCE</scope>
    <source>
        <strain evidence="1">TG3544</strain>
    </source>
</reference>
<comment type="caution">
    <text evidence="1">The sequence shown here is derived from an EMBL/GenBank/DDBJ whole genome shotgun (WGS) entry which is preliminary data.</text>
</comment>
<name>A0ACB8EMW7_9SAUR</name>
<dbReference type="EMBL" id="CM037616">
    <property type="protein sequence ID" value="KAH7993758.1"/>
    <property type="molecule type" value="Genomic_DNA"/>
</dbReference>
<keyword evidence="2" id="KW-1185">Reference proteome</keyword>